<accession>A0A2V2MT99</accession>
<organism evidence="2 3">
    <name type="scientific">Methanospirillum lacunae</name>
    <dbReference type="NCBI Taxonomy" id="668570"/>
    <lineage>
        <taxon>Archaea</taxon>
        <taxon>Methanobacteriati</taxon>
        <taxon>Methanobacteriota</taxon>
        <taxon>Stenosarchaea group</taxon>
        <taxon>Methanomicrobia</taxon>
        <taxon>Methanomicrobiales</taxon>
        <taxon>Methanospirillaceae</taxon>
        <taxon>Methanospirillum</taxon>
    </lineage>
</organism>
<dbReference type="AlphaFoldDB" id="A0A2V2MT99"/>
<evidence type="ECO:0000313" key="3">
    <source>
        <dbReference type="Proteomes" id="UP000245657"/>
    </source>
</evidence>
<gene>
    <name evidence="2" type="ORF">DK846_11200</name>
</gene>
<sequence>MDRLKREQEKETKSGLAEEDNIEYQGPGCVLLHQTMKGNKFSFFFNTRFYLIILSNHSFFTE</sequence>
<reference evidence="2 3" key="1">
    <citation type="submission" date="2018-05" db="EMBL/GenBank/DDBJ databases">
        <title>Draft genome of Methanospirillum lacunae Ki8-1.</title>
        <authorList>
            <person name="Dueholm M.S."/>
            <person name="Nielsen P.H."/>
            <person name="Bakmann L.F."/>
            <person name="Otzen D.E."/>
        </authorList>
    </citation>
    <scope>NUCLEOTIDE SEQUENCE [LARGE SCALE GENOMIC DNA]</scope>
    <source>
        <strain evidence="2 3">Ki8-1</strain>
    </source>
</reference>
<evidence type="ECO:0000256" key="1">
    <source>
        <dbReference type="SAM" id="MobiDB-lite"/>
    </source>
</evidence>
<proteinExistence type="predicted"/>
<dbReference type="EMBL" id="QGMY01000008">
    <property type="protein sequence ID" value="PWR71424.1"/>
    <property type="molecule type" value="Genomic_DNA"/>
</dbReference>
<protein>
    <submittedName>
        <fullName evidence="2">Uncharacterized protein</fullName>
    </submittedName>
</protein>
<comment type="caution">
    <text evidence="2">The sequence shown here is derived from an EMBL/GenBank/DDBJ whole genome shotgun (WGS) entry which is preliminary data.</text>
</comment>
<evidence type="ECO:0000313" key="2">
    <source>
        <dbReference type="EMBL" id="PWR71424.1"/>
    </source>
</evidence>
<keyword evidence="3" id="KW-1185">Reference proteome</keyword>
<feature type="compositionally biased region" description="Basic and acidic residues" evidence="1">
    <location>
        <begin position="1"/>
        <end position="13"/>
    </location>
</feature>
<dbReference type="Proteomes" id="UP000245657">
    <property type="component" value="Unassembled WGS sequence"/>
</dbReference>
<feature type="region of interest" description="Disordered" evidence="1">
    <location>
        <begin position="1"/>
        <end position="20"/>
    </location>
</feature>
<name>A0A2V2MT99_9EURY</name>